<feature type="transmembrane region" description="Helical" evidence="3">
    <location>
        <begin position="158"/>
        <end position="178"/>
    </location>
</feature>
<feature type="transmembrane region" description="Helical" evidence="3">
    <location>
        <begin position="423"/>
        <end position="445"/>
    </location>
</feature>
<feature type="transmembrane region" description="Helical" evidence="3">
    <location>
        <begin position="339"/>
        <end position="359"/>
    </location>
</feature>
<dbReference type="RefSeq" id="WP_054669582.1">
    <property type="nucleotide sequence ID" value="NZ_BMOF01000001.1"/>
</dbReference>
<evidence type="ECO:0000256" key="2">
    <source>
        <dbReference type="ARBA" id="ARBA00022982"/>
    </source>
</evidence>
<evidence type="ECO:0000256" key="3">
    <source>
        <dbReference type="SAM" id="Phobius"/>
    </source>
</evidence>
<keyword evidence="2" id="KW-0249">Electron transport</keyword>
<keyword evidence="1" id="KW-0679">Respiratory chain</keyword>
<keyword evidence="1" id="KW-0813">Transport</keyword>
<dbReference type="InterPro" id="IPR000883">
    <property type="entry name" value="Cyt_C_Oxase_1"/>
</dbReference>
<dbReference type="Gene3D" id="1.20.210.10">
    <property type="entry name" value="Cytochrome c oxidase-like, subunit I domain"/>
    <property type="match status" value="1"/>
</dbReference>
<dbReference type="GO" id="GO:0015990">
    <property type="term" value="P:electron transport coupled proton transport"/>
    <property type="evidence" value="ECO:0007669"/>
    <property type="project" value="TreeGrafter"/>
</dbReference>
<protein>
    <submittedName>
        <fullName evidence="5">Cbb3-type cytochrome c oxidase subunit I</fullName>
    </submittedName>
</protein>
<feature type="transmembrane region" description="Helical" evidence="3">
    <location>
        <begin position="266"/>
        <end position="286"/>
    </location>
</feature>
<reference evidence="5" key="2">
    <citation type="submission" date="2020-09" db="EMBL/GenBank/DDBJ databases">
        <authorList>
            <person name="Sun Q."/>
            <person name="Ohkuma M."/>
        </authorList>
    </citation>
    <scope>NUCLEOTIDE SEQUENCE</scope>
    <source>
        <strain evidence="5">JCM 14719</strain>
    </source>
</reference>
<dbReference type="AlphaFoldDB" id="A0A8J3B3R7"/>
<dbReference type="GO" id="GO:0009060">
    <property type="term" value="P:aerobic respiration"/>
    <property type="evidence" value="ECO:0007669"/>
    <property type="project" value="InterPro"/>
</dbReference>
<reference evidence="5" key="1">
    <citation type="journal article" date="2014" name="Int. J. Syst. Evol. Microbiol.">
        <title>Complete genome sequence of Corynebacterium casei LMG S-19264T (=DSM 44701T), isolated from a smear-ripened cheese.</title>
        <authorList>
            <consortium name="US DOE Joint Genome Institute (JGI-PGF)"/>
            <person name="Walter F."/>
            <person name="Albersmeier A."/>
            <person name="Kalinowski J."/>
            <person name="Ruckert C."/>
        </authorList>
    </citation>
    <scope>NUCLEOTIDE SEQUENCE</scope>
    <source>
        <strain evidence="5">JCM 14719</strain>
    </source>
</reference>
<evidence type="ECO:0000313" key="5">
    <source>
        <dbReference type="EMBL" id="GGJ91252.1"/>
    </source>
</evidence>
<organism evidence="5 6">
    <name type="scientific">Calditerricola satsumensis</name>
    <dbReference type="NCBI Taxonomy" id="373054"/>
    <lineage>
        <taxon>Bacteria</taxon>
        <taxon>Bacillati</taxon>
        <taxon>Bacillota</taxon>
        <taxon>Bacilli</taxon>
        <taxon>Bacillales</taxon>
        <taxon>Bacillaceae</taxon>
        <taxon>Calditerricola</taxon>
    </lineage>
</organism>
<keyword evidence="3" id="KW-0472">Membrane</keyword>
<dbReference type="InterPro" id="IPR036927">
    <property type="entry name" value="Cyt_c_oxase-like_su1_sf"/>
</dbReference>
<dbReference type="PROSITE" id="PS50855">
    <property type="entry name" value="COX1"/>
    <property type="match status" value="1"/>
</dbReference>
<evidence type="ECO:0000313" key="6">
    <source>
        <dbReference type="Proteomes" id="UP000637720"/>
    </source>
</evidence>
<dbReference type="GO" id="GO:0022904">
    <property type="term" value="P:respiratory electron transport chain"/>
    <property type="evidence" value="ECO:0007669"/>
    <property type="project" value="TreeGrafter"/>
</dbReference>
<comment type="caution">
    <text evidence="5">The sequence shown here is derived from an EMBL/GenBank/DDBJ whole genome shotgun (WGS) entry which is preliminary data.</text>
</comment>
<feature type="domain" description="Cytochrome oxidase subunit I profile" evidence="4">
    <location>
        <begin position="1"/>
        <end position="462"/>
    </location>
</feature>
<keyword evidence="3" id="KW-0812">Transmembrane</keyword>
<dbReference type="GO" id="GO:0020037">
    <property type="term" value="F:heme binding"/>
    <property type="evidence" value="ECO:0007669"/>
    <property type="project" value="InterPro"/>
</dbReference>
<dbReference type="GO" id="GO:0004129">
    <property type="term" value="F:cytochrome-c oxidase activity"/>
    <property type="evidence" value="ECO:0007669"/>
    <property type="project" value="InterPro"/>
</dbReference>
<name>A0A8J3B3R7_9BACI</name>
<feature type="transmembrane region" description="Helical" evidence="3">
    <location>
        <begin position="95"/>
        <end position="115"/>
    </location>
</feature>
<sequence>MQPSVENTYRVVRFMFLSSIVWLLIGMTFGLILALKYVWPEFLAFGPLQKYLQYGRIRPIHTNLVLLGWLTMAYLGAMFYIIPALTKTPLQYPRLAMIGGILWNVFLIVGAVVLMNGMTDVIEYAEFPYFLDIVAVILMGVIATICFATIVRRREKKLYVSLWYFMGSLLWLPLLWIVGNLPPSWIPGVPRFNMAWFYGHNVIGLWFTTVGVGIIYYLLPKLANNPLYSHRLSLIGFWTIAAFYVWNGPHHIQNGPVPAWLMKSGVIPSVLMIIPVWTVVANFFGTMKGKWHVAATNIPLRFLLTGVIFYLITCLQGPFQSLMGPSSVIKFTNWVIGHAHLPLFGAFSFVCFAAIYTILPKITGRPLNSTALMNAHFWLSVGGFLLFASSMWTAGLIQGFAWMSGKQYGPAFVEVLVALRPYTMARALGGALMVIGQFLFAYNVIRSLAPARQATHPTASTA</sequence>
<dbReference type="PANTHER" id="PTHR10422:SF29">
    <property type="entry name" value="CYTOCHROME C OXIDASE SUBUNIT 1 HOMOLOG, BACTEROID"/>
    <property type="match status" value="1"/>
</dbReference>
<keyword evidence="3" id="KW-1133">Transmembrane helix</keyword>
<dbReference type="Pfam" id="PF00115">
    <property type="entry name" value="COX1"/>
    <property type="match status" value="1"/>
</dbReference>
<feature type="transmembrane region" description="Helical" evidence="3">
    <location>
        <begin position="59"/>
        <end position="83"/>
    </location>
</feature>
<evidence type="ECO:0000259" key="4">
    <source>
        <dbReference type="PROSITE" id="PS50855"/>
    </source>
</evidence>
<feature type="transmembrane region" description="Helical" evidence="3">
    <location>
        <begin position="298"/>
        <end position="319"/>
    </location>
</feature>
<feature type="transmembrane region" description="Helical" evidence="3">
    <location>
        <begin position="198"/>
        <end position="219"/>
    </location>
</feature>
<dbReference type="EMBL" id="BMOF01000001">
    <property type="protein sequence ID" value="GGJ91252.1"/>
    <property type="molecule type" value="Genomic_DNA"/>
</dbReference>
<dbReference type="PANTHER" id="PTHR10422">
    <property type="entry name" value="CYTOCHROME C OXIDASE SUBUNIT 1"/>
    <property type="match status" value="1"/>
</dbReference>
<accession>A0A8J3B3R7</accession>
<feature type="transmembrane region" description="Helical" evidence="3">
    <location>
        <begin position="127"/>
        <end position="151"/>
    </location>
</feature>
<evidence type="ECO:0000256" key="1">
    <source>
        <dbReference type="ARBA" id="ARBA00022660"/>
    </source>
</evidence>
<feature type="transmembrane region" description="Helical" evidence="3">
    <location>
        <begin position="12"/>
        <end position="39"/>
    </location>
</feature>
<gene>
    <name evidence="5" type="primary">ccoN2</name>
    <name evidence="5" type="ORF">GCM10007043_01160</name>
</gene>
<keyword evidence="6" id="KW-1185">Reference proteome</keyword>
<dbReference type="GO" id="GO:0016020">
    <property type="term" value="C:membrane"/>
    <property type="evidence" value="ECO:0007669"/>
    <property type="project" value="InterPro"/>
</dbReference>
<dbReference type="InterPro" id="IPR023616">
    <property type="entry name" value="Cyt_c_oxase-like_su1_dom"/>
</dbReference>
<dbReference type="Proteomes" id="UP000637720">
    <property type="component" value="Unassembled WGS sequence"/>
</dbReference>
<feature type="transmembrane region" description="Helical" evidence="3">
    <location>
        <begin position="228"/>
        <end position="246"/>
    </location>
</feature>
<dbReference type="SUPFAM" id="SSF81442">
    <property type="entry name" value="Cytochrome c oxidase subunit I-like"/>
    <property type="match status" value="1"/>
</dbReference>
<proteinExistence type="predicted"/>
<feature type="transmembrane region" description="Helical" evidence="3">
    <location>
        <begin position="379"/>
        <end position="403"/>
    </location>
</feature>